<dbReference type="AlphaFoldDB" id="A0A4P9XKS9"/>
<dbReference type="Pfam" id="PF04696">
    <property type="entry name" value="Pinin_SDK_memA"/>
    <property type="match status" value="1"/>
</dbReference>
<dbReference type="GO" id="GO:0006397">
    <property type="term" value="P:mRNA processing"/>
    <property type="evidence" value="ECO:0007669"/>
    <property type="project" value="UniProtKB-KW"/>
</dbReference>
<sequence>MDVDSPLERTPETEQHDGKEDMMHAWHKQTAAAGQEKEEQQNAASVKRARPEVDKEEVQRRSRRMLGVVMGTLNDFKKSTEKKTEAEKRREALEVKLRDRLAKEKAELEKRQQAEQAERRARLLEGQRVAEERRKNEAHLANYLRTTTEPALYFLPGKLSEAQTAQIETQRAEAKQFAAENLPADADHGALSGDSEHVAVRNERRSTERDDVELDMEAEMQEELNEARKGDADTASKSDAASPVPRPMETE</sequence>
<keyword evidence="7" id="KW-0539">Nucleus</keyword>
<keyword evidence="6" id="KW-0508">mRNA splicing</keyword>
<accession>A0A4P9XKS9</accession>
<evidence type="ECO:0000256" key="7">
    <source>
        <dbReference type="ARBA" id="ARBA00023242"/>
    </source>
</evidence>
<evidence type="ECO:0000256" key="5">
    <source>
        <dbReference type="ARBA" id="ARBA00023163"/>
    </source>
</evidence>
<dbReference type="Proteomes" id="UP000271241">
    <property type="component" value="Unassembled WGS sequence"/>
</dbReference>
<feature type="compositionally biased region" description="Acidic residues" evidence="9">
    <location>
        <begin position="210"/>
        <end position="224"/>
    </location>
</feature>
<keyword evidence="5" id="KW-0804">Transcription</keyword>
<proteinExistence type="inferred from homology"/>
<feature type="region of interest" description="Disordered" evidence="9">
    <location>
        <begin position="180"/>
        <end position="251"/>
    </location>
</feature>
<organism evidence="11 12">
    <name type="scientific">Thamnocephalis sphaerospora</name>
    <dbReference type="NCBI Taxonomy" id="78915"/>
    <lineage>
        <taxon>Eukaryota</taxon>
        <taxon>Fungi</taxon>
        <taxon>Fungi incertae sedis</taxon>
        <taxon>Zoopagomycota</taxon>
        <taxon>Zoopagomycotina</taxon>
        <taxon>Zoopagomycetes</taxon>
        <taxon>Zoopagales</taxon>
        <taxon>Sigmoideomycetaceae</taxon>
        <taxon>Thamnocephalis</taxon>
    </lineage>
</organism>
<dbReference type="EMBL" id="KZ993006">
    <property type="protein sequence ID" value="RKP05890.1"/>
    <property type="molecule type" value="Genomic_DNA"/>
</dbReference>
<dbReference type="PANTHER" id="PTHR12707">
    <property type="entry name" value="PINN"/>
    <property type="match status" value="1"/>
</dbReference>
<dbReference type="GO" id="GO:0008380">
    <property type="term" value="P:RNA splicing"/>
    <property type="evidence" value="ECO:0007669"/>
    <property type="project" value="UniProtKB-KW"/>
</dbReference>
<evidence type="ECO:0000256" key="1">
    <source>
        <dbReference type="ARBA" id="ARBA00004123"/>
    </source>
</evidence>
<keyword evidence="3" id="KW-0507">mRNA processing</keyword>
<evidence type="ECO:0000256" key="6">
    <source>
        <dbReference type="ARBA" id="ARBA00023187"/>
    </source>
</evidence>
<feature type="compositionally biased region" description="Basic and acidic residues" evidence="9">
    <location>
        <begin position="225"/>
        <end position="236"/>
    </location>
</feature>
<dbReference type="InterPro" id="IPR006786">
    <property type="entry name" value="Pinin_SDK_MemA"/>
</dbReference>
<evidence type="ECO:0000256" key="8">
    <source>
        <dbReference type="SAM" id="Coils"/>
    </source>
</evidence>
<dbReference type="InterPro" id="IPR039853">
    <property type="entry name" value="Pinin"/>
</dbReference>
<evidence type="ECO:0000259" key="10">
    <source>
        <dbReference type="Pfam" id="PF04696"/>
    </source>
</evidence>
<feature type="region of interest" description="Disordered" evidence="9">
    <location>
        <begin position="1"/>
        <end position="66"/>
    </location>
</feature>
<evidence type="ECO:0000256" key="9">
    <source>
        <dbReference type="SAM" id="MobiDB-lite"/>
    </source>
</evidence>
<feature type="compositionally biased region" description="Basic and acidic residues" evidence="9">
    <location>
        <begin position="49"/>
        <end position="60"/>
    </location>
</feature>
<keyword evidence="12" id="KW-1185">Reference proteome</keyword>
<comment type="subcellular location">
    <subcellularLocation>
        <location evidence="1">Nucleus</location>
    </subcellularLocation>
</comment>
<protein>
    <submittedName>
        <fullName evidence="11">Pinin/SDK/memA/ protein conserved region-domain-containing protein</fullName>
    </submittedName>
</protein>
<evidence type="ECO:0000313" key="12">
    <source>
        <dbReference type="Proteomes" id="UP000271241"/>
    </source>
</evidence>
<dbReference type="OrthoDB" id="330772at2759"/>
<evidence type="ECO:0000256" key="4">
    <source>
        <dbReference type="ARBA" id="ARBA00023015"/>
    </source>
</evidence>
<keyword evidence="4" id="KW-0805">Transcription regulation</keyword>
<dbReference type="GO" id="GO:0071013">
    <property type="term" value="C:catalytic step 2 spliceosome"/>
    <property type="evidence" value="ECO:0007669"/>
    <property type="project" value="TreeGrafter"/>
</dbReference>
<comment type="similarity">
    <text evidence="2">Belongs to the pinin family.</text>
</comment>
<feature type="compositionally biased region" description="Basic and acidic residues" evidence="9">
    <location>
        <begin position="1"/>
        <end position="24"/>
    </location>
</feature>
<feature type="domain" description="Pinin/SDK/MemA protein" evidence="10">
    <location>
        <begin position="56"/>
        <end position="171"/>
    </location>
</feature>
<feature type="compositionally biased region" description="Basic and acidic residues" evidence="9">
    <location>
        <begin position="194"/>
        <end position="209"/>
    </location>
</feature>
<dbReference type="PANTHER" id="PTHR12707:SF0">
    <property type="entry name" value="PININ"/>
    <property type="match status" value="1"/>
</dbReference>
<reference evidence="12" key="1">
    <citation type="journal article" date="2018" name="Nat. Microbiol.">
        <title>Leveraging single-cell genomics to expand the fungal tree of life.</title>
        <authorList>
            <person name="Ahrendt S.R."/>
            <person name="Quandt C.A."/>
            <person name="Ciobanu D."/>
            <person name="Clum A."/>
            <person name="Salamov A."/>
            <person name="Andreopoulos B."/>
            <person name="Cheng J.F."/>
            <person name="Woyke T."/>
            <person name="Pelin A."/>
            <person name="Henrissat B."/>
            <person name="Reynolds N.K."/>
            <person name="Benny G.L."/>
            <person name="Smith M.E."/>
            <person name="James T.Y."/>
            <person name="Grigoriev I.V."/>
        </authorList>
    </citation>
    <scope>NUCLEOTIDE SEQUENCE [LARGE SCALE GENOMIC DNA]</scope>
    <source>
        <strain evidence="12">RSA 1356</strain>
    </source>
</reference>
<gene>
    <name evidence="11" type="ORF">THASP1DRAFT_25695</name>
</gene>
<evidence type="ECO:0000256" key="3">
    <source>
        <dbReference type="ARBA" id="ARBA00022664"/>
    </source>
</evidence>
<name>A0A4P9XKS9_9FUNG</name>
<dbReference type="STRING" id="78915.A0A4P9XKS9"/>
<evidence type="ECO:0000313" key="11">
    <source>
        <dbReference type="EMBL" id="RKP05890.1"/>
    </source>
</evidence>
<feature type="coiled-coil region" evidence="8">
    <location>
        <begin position="76"/>
        <end position="134"/>
    </location>
</feature>
<keyword evidence="8" id="KW-0175">Coiled coil</keyword>
<evidence type="ECO:0000256" key="2">
    <source>
        <dbReference type="ARBA" id="ARBA00010386"/>
    </source>
</evidence>